<evidence type="ECO:0000256" key="2">
    <source>
        <dbReference type="ARBA" id="ARBA00022793"/>
    </source>
</evidence>
<keyword evidence="4" id="KW-0456">Lyase</keyword>
<dbReference type="Proteomes" id="UP000748308">
    <property type="component" value="Unassembled WGS sequence"/>
</dbReference>
<feature type="domain" description="NAD-dependent epimerase/dehydratase" evidence="6">
    <location>
        <begin position="3"/>
        <end position="244"/>
    </location>
</feature>
<feature type="compositionally biased region" description="Low complexity" evidence="5">
    <location>
        <begin position="328"/>
        <end position="340"/>
    </location>
</feature>
<evidence type="ECO:0000313" key="7">
    <source>
        <dbReference type="EMBL" id="MBM3316489.1"/>
    </source>
</evidence>
<dbReference type="PANTHER" id="PTHR43078:SF6">
    <property type="entry name" value="UDP-GLUCURONIC ACID DECARBOXYLASE 1"/>
    <property type="match status" value="1"/>
</dbReference>
<evidence type="ECO:0000256" key="5">
    <source>
        <dbReference type="SAM" id="MobiDB-lite"/>
    </source>
</evidence>
<gene>
    <name evidence="7" type="ORF">FJY75_01425</name>
</gene>
<name>A0A937X8K8_UNCEI</name>
<dbReference type="InterPro" id="IPR001509">
    <property type="entry name" value="Epimerase_deHydtase"/>
</dbReference>
<accession>A0A937X8K8</accession>
<comment type="cofactor">
    <cofactor evidence="1">
        <name>NAD(+)</name>
        <dbReference type="ChEBI" id="CHEBI:57540"/>
    </cofactor>
</comment>
<dbReference type="EMBL" id="VGIY01000017">
    <property type="protein sequence ID" value="MBM3316489.1"/>
    <property type="molecule type" value="Genomic_DNA"/>
</dbReference>
<proteinExistence type="predicted"/>
<dbReference type="SUPFAM" id="SSF51735">
    <property type="entry name" value="NAD(P)-binding Rossmann-fold domains"/>
    <property type="match status" value="1"/>
</dbReference>
<dbReference type="Pfam" id="PF01370">
    <property type="entry name" value="Epimerase"/>
    <property type="match status" value="1"/>
</dbReference>
<reference evidence="7" key="1">
    <citation type="submission" date="2019-03" db="EMBL/GenBank/DDBJ databases">
        <title>Lake Tanganyika Metagenome-Assembled Genomes (MAGs).</title>
        <authorList>
            <person name="Tran P."/>
        </authorList>
    </citation>
    <scope>NUCLEOTIDE SEQUENCE</scope>
    <source>
        <strain evidence="7">M_DeepCast_400m_m2_100</strain>
    </source>
</reference>
<keyword evidence="2" id="KW-0210">Decarboxylase</keyword>
<evidence type="ECO:0000256" key="3">
    <source>
        <dbReference type="ARBA" id="ARBA00023027"/>
    </source>
</evidence>
<dbReference type="Gene3D" id="3.40.50.720">
    <property type="entry name" value="NAD(P)-binding Rossmann-like Domain"/>
    <property type="match status" value="1"/>
</dbReference>
<dbReference type="GO" id="GO:0005737">
    <property type="term" value="C:cytoplasm"/>
    <property type="evidence" value="ECO:0007669"/>
    <property type="project" value="TreeGrafter"/>
</dbReference>
<dbReference type="GO" id="GO:0070403">
    <property type="term" value="F:NAD+ binding"/>
    <property type="evidence" value="ECO:0007669"/>
    <property type="project" value="InterPro"/>
</dbReference>
<dbReference type="InterPro" id="IPR044516">
    <property type="entry name" value="UXS-like"/>
</dbReference>
<dbReference type="PANTHER" id="PTHR43078">
    <property type="entry name" value="UDP-GLUCURONIC ACID DECARBOXYLASE-RELATED"/>
    <property type="match status" value="1"/>
</dbReference>
<evidence type="ECO:0000313" key="8">
    <source>
        <dbReference type="Proteomes" id="UP000748308"/>
    </source>
</evidence>
<dbReference type="InterPro" id="IPR036291">
    <property type="entry name" value="NAD(P)-bd_dom_sf"/>
</dbReference>
<dbReference type="AlphaFoldDB" id="A0A937X8K8"/>
<comment type="caution">
    <text evidence="7">The sequence shown here is derived from an EMBL/GenBank/DDBJ whole genome shotgun (WGS) entry which is preliminary data.</text>
</comment>
<evidence type="ECO:0000256" key="1">
    <source>
        <dbReference type="ARBA" id="ARBA00001911"/>
    </source>
</evidence>
<organism evidence="7 8">
    <name type="scientific">Eiseniibacteriota bacterium</name>
    <dbReference type="NCBI Taxonomy" id="2212470"/>
    <lineage>
        <taxon>Bacteria</taxon>
        <taxon>Candidatus Eiseniibacteriota</taxon>
    </lineage>
</organism>
<dbReference type="GO" id="GO:0042732">
    <property type="term" value="P:D-xylose metabolic process"/>
    <property type="evidence" value="ECO:0007669"/>
    <property type="project" value="InterPro"/>
</dbReference>
<evidence type="ECO:0000256" key="4">
    <source>
        <dbReference type="ARBA" id="ARBA00023239"/>
    </source>
</evidence>
<protein>
    <submittedName>
        <fullName evidence="7">SDR family NAD(P)-dependent oxidoreductase</fullName>
    </submittedName>
</protein>
<sequence>MRVLVTGGAGFIGSHLVEALLARGDSVAVLDDLSTGRAENLAAVLDHPRLAFLRADVRDTARCAACVEEADALFHLAAHVGVRRILAHTLESLLNNVQATAALLEQAARRKRRVILFSSSEVYGKGRGGVLEESDDLVLGAPGVARWSYGTGKALDETLALAWHRERGLPVTVVRCFNTCGPRQTDRYGMVLPTFIRQALGGSPLTVFGDGGQTRCFSHVGDVVRGTLMLLAAPGSIGEVFNVGNDEEIAIGALAERIVALTGSRSPIVRVPYAHALGGGFEDVRRRVPSLAKIRAFVGYEPRVGLEELLRLTIAAARAEGDEREPRTPGAALPAGGRAP</sequence>
<dbReference type="GO" id="GO:0048040">
    <property type="term" value="F:UDP-glucuronate decarboxylase activity"/>
    <property type="evidence" value="ECO:0007669"/>
    <property type="project" value="TreeGrafter"/>
</dbReference>
<feature type="region of interest" description="Disordered" evidence="5">
    <location>
        <begin position="319"/>
        <end position="340"/>
    </location>
</feature>
<keyword evidence="3" id="KW-0520">NAD</keyword>
<evidence type="ECO:0000259" key="6">
    <source>
        <dbReference type="Pfam" id="PF01370"/>
    </source>
</evidence>